<sequence>VALVPARSGSEGVPNKNVRLLGGHPLMAYTIASCRRCALIDRVIVSTDSTEYAKIAMSYGAEAPFLRPAELAENDSPDTDFVEHALNWLLNEGAEPTHIVHMRPTTPFRDPRLVDDAIRTFLASADATALRSVHEMSQSAYKSLEVAPSGWLRLLGSDG</sequence>
<dbReference type="CDD" id="cd02513">
    <property type="entry name" value="CMP-NeuAc_Synthase"/>
    <property type="match status" value="1"/>
</dbReference>
<dbReference type="PANTHER" id="PTHR21485:SF6">
    <property type="entry name" value="N-ACYLNEURAMINATE CYTIDYLYLTRANSFERASE-RELATED"/>
    <property type="match status" value="1"/>
</dbReference>
<dbReference type="GO" id="GO:0008781">
    <property type="term" value="F:N-acylneuraminate cytidylyltransferase activity"/>
    <property type="evidence" value="ECO:0007669"/>
    <property type="project" value="TreeGrafter"/>
</dbReference>
<gene>
    <name evidence="1" type="ORF">METZ01_LOCUS252262</name>
</gene>
<dbReference type="Gene3D" id="3.90.550.10">
    <property type="entry name" value="Spore Coat Polysaccharide Biosynthesis Protein SpsA, Chain A"/>
    <property type="match status" value="1"/>
</dbReference>
<evidence type="ECO:0000313" key="1">
    <source>
        <dbReference type="EMBL" id="SVB99408.1"/>
    </source>
</evidence>
<dbReference type="InterPro" id="IPR029044">
    <property type="entry name" value="Nucleotide-diphossugar_trans"/>
</dbReference>
<name>A0A382IIN5_9ZZZZ</name>
<reference evidence="1" key="1">
    <citation type="submission" date="2018-05" db="EMBL/GenBank/DDBJ databases">
        <authorList>
            <person name="Lanie J.A."/>
            <person name="Ng W.-L."/>
            <person name="Kazmierczak K.M."/>
            <person name="Andrzejewski T.M."/>
            <person name="Davidsen T.M."/>
            <person name="Wayne K.J."/>
            <person name="Tettelin H."/>
            <person name="Glass J.I."/>
            <person name="Rusch D."/>
            <person name="Podicherti R."/>
            <person name="Tsui H.-C.T."/>
            <person name="Winkler M.E."/>
        </authorList>
    </citation>
    <scope>NUCLEOTIDE SEQUENCE</scope>
</reference>
<feature type="non-terminal residue" evidence="1">
    <location>
        <position position="1"/>
    </location>
</feature>
<dbReference type="InterPro" id="IPR003329">
    <property type="entry name" value="Cytidylyl_trans"/>
</dbReference>
<dbReference type="SUPFAM" id="SSF53448">
    <property type="entry name" value="Nucleotide-diphospho-sugar transferases"/>
    <property type="match status" value="1"/>
</dbReference>
<proteinExistence type="predicted"/>
<dbReference type="AlphaFoldDB" id="A0A382IIN5"/>
<accession>A0A382IIN5</accession>
<dbReference type="InterPro" id="IPR050793">
    <property type="entry name" value="CMP-NeuNAc_synthase"/>
</dbReference>
<organism evidence="1">
    <name type="scientific">marine metagenome</name>
    <dbReference type="NCBI Taxonomy" id="408172"/>
    <lineage>
        <taxon>unclassified sequences</taxon>
        <taxon>metagenomes</taxon>
        <taxon>ecological metagenomes</taxon>
    </lineage>
</organism>
<dbReference type="Pfam" id="PF02348">
    <property type="entry name" value="CTP_transf_3"/>
    <property type="match status" value="1"/>
</dbReference>
<dbReference type="PANTHER" id="PTHR21485">
    <property type="entry name" value="HAD SUPERFAMILY MEMBERS CMAS AND KDSC"/>
    <property type="match status" value="1"/>
</dbReference>
<protein>
    <recommendedName>
        <fullName evidence="2">Acylneuraminate cytidylyltransferase family protein</fullName>
    </recommendedName>
</protein>
<evidence type="ECO:0008006" key="2">
    <source>
        <dbReference type="Google" id="ProtNLM"/>
    </source>
</evidence>
<dbReference type="EMBL" id="UINC01067597">
    <property type="protein sequence ID" value="SVB99408.1"/>
    <property type="molecule type" value="Genomic_DNA"/>
</dbReference>
<feature type="non-terminal residue" evidence="1">
    <location>
        <position position="159"/>
    </location>
</feature>